<feature type="compositionally biased region" description="Basic residues" evidence="1">
    <location>
        <begin position="130"/>
        <end position="143"/>
    </location>
</feature>
<feature type="region of interest" description="Disordered" evidence="1">
    <location>
        <begin position="123"/>
        <end position="151"/>
    </location>
</feature>
<dbReference type="Proteomes" id="UP001317191">
    <property type="component" value="Unassembled WGS sequence"/>
</dbReference>
<sequence length="151" mass="17698">MKTFLTTTVLTLFFSMHGFSQDAPRKQRAEREPLSLEQRNQLQLKKMTLELDLTASQQKEMAALLAETSAKREAKKAERLTQQDAKKELSADEKFALRNKMLDEQIAYKAKMKKILTEKQFEKWEASTQKRQHAMRKMKRTHPSKNQPQSE</sequence>
<keyword evidence="3" id="KW-1185">Reference proteome</keyword>
<gene>
    <name evidence="2" type="ORF">NAT50_00890</name>
</gene>
<evidence type="ECO:0008006" key="4">
    <source>
        <dbReference type="Google" id="ProtNLM"/>
    </source>
</evidence>
<evidence type="ECO:0000313" key="3">
    <source>
        <dbReference type="Proteomes" id="UP001317191"/>
    </source>
</evidence>
<comment type="caution">
    <text evidence="2">The sequence shown here is derived from an EMBL/GenBank/DDBJ whole genome shotgun (WGS) entry which is preliminary data.</text>
</comment>
<dbReference type="RefSeq" id="WP_250590543.1">
    <property type="nucleotide sequence ID" value="NZ_JAMLJM010000001.1"/>
</dbReference>
<protein>
    <recommendedName>
        <fullName evidence="4">DUF4890 domain-containing protein</fullName>
    </recommendedName>
</protein>
<dbReference type="EMBL" id="JAMLJM010000001">
    <property type="protein sequence ID" value="MCL9807910.1"/>
    <property type="molecule type" value="Genomic_DNA"/>
</dbReference>
<name>A0ABT0TKI3_9FLAO</name>
<evidence type="ECO:0000256" key="1">
    <source>
        <dbReference type="SAM" id="MobiDB-lite"/>
    </source>
</evidence>
<proteinExistence type="predicted"/>
<organism evidence="2 3">
    <name type="scientific">Flavobacterium luminosum</name>
    <dbReference type="NCBI Taxonomy" id="2949086"/>
    <lineage>
        <taxon>Bacteria</taxon>
        <taxon>Pseudomonadati</taxon>
        <taxon>Bacteroidota</taxon>
        <taxon>Flavobacteriia</taxon>
        <taxon>Flavobacteriales</taxon>
        <taxon>Flavobacteriaceae</taxon>
        <taxon>Flavobacterium</taxon>
    </lineage>
</organism>
<accession>A0ABT0TKI3</accession>
<reference evidence="2 3" key="1">
    <citation type="submission" date="2022-05" db="EMBL/GenBank/DDBJ databases">
        <title>Flavobacterium sp., isolated from activated sludge.</title>
        <authorList>
            <person name="Ran Q."/>
        </authorList>
    </citation>
    <scope>NUCLEOTIDE SEQUENCE [LARGE SCALE GENOMIC DNA]</scope>
    <source>
        <strain evidence="2 3">HXWNR70</strain>
    </source>
</reference>
<evidence type="ECO:0000313" key="2">
    <source>
        <dbReference type="EMBL" id="MCL9807910.1"/>
    </source>
</evidence>